<dbReference type="CDD" id="cd06261">
    <property type="entry name" value="TM_PBP2"/>
    <property type="match status" value="1"/>
</dbReference>
<dbReference type="Proteomes" id="UP001303601">
    <property type="component" value="Chromosome"/>
</dbReference>
<dbReference type="EMBL" id="CP137845">
    <property type="protein sequence ID" value="WPB53665.1"/>
    <property type="molecule type" value="Genomic_DNA"/>
</dbReference>
<reference evidence="9" key="1">
    <citation type="submission" date="2023-11" db="EMBL/GenBank/DDBJ databases">
        <title>Completed genome sequence of Mycoplasma equirhinis type strain M432/72.</title>
        <authorList>
            <person name="Spergser J."/>
        </authorList>
    </citation>
    <scope>NUCLEOTIDE SEQUENCE [LARGE SCALE GENOMIC DNA]</scope>
    <source>
        <strain evidence="9">M432/72</strain>
    </source>
</reference>
<dbReference type="InterPro" id="IPR035906">
    <property type="entry name" value="MetI-like_sf"/>
</dbReference>
<dbReference type="PANTHER" id="PTHR43386">
    <property type="entry name" value="OLIGOPEPTIDE TRANSPORT SYSTEM PERMEASE PROTEIN APPC"/>
    <property type="match status" value="1"/>
</dbReference>
<organism evidence="9 10">
    <name type="scientific">Metamycoplasma equirhinis</name>
    <dbReference type="NCBI Taxonomy" id="92402"/>
    <lineage>
        <taxon>Bacteria</taxon>
        <taxon>Bacillati</taxon>
        <taxon>Mycoplasmatota</taxon>
        <taxon>Mycoplasmoidales</taxon>
        <taxon>Metamycoplasmataceae</taxon>
        <taxon>Metamycoplasma</taxon>
    </lineage>
</organism>
<dbReference type="GeneID" id="94493558"/>
<evidence type="ECO:0000259" key="8">
    <source>
        <dbReference type="PROSITE" id="PS50928"/>
    </source>
</evidence>
<keyword evidence="3" id="KW-1003">Cell membrane</keyword>
<feature type="transmembrane region" description="Helical" evidence="7">
    <location>
        <begin position="354"/>
        <end position="375"/>
    </location>
</feature>
<keyword evidence="10" id="KW-1185">Reference proteome</keyword>
<feature type="transmembrane region" description="Helical" evidence="7">
    <location>
        <begin position="226"/>
        <end position="247"/>
    </location>
</feature>
<evidence type="ECO:0000256" key="2">
    <source>
        <dbReference type="ARBA" id="ARBA00022448"/>
    </source>
</evidence>
<keyword evidence="2 7" id="KW-0813">Transport</keyword>
<feature type="transmembrane region" description="Helical" evidence="7">
    <location>
        <begin position="307"/>
        <end position="333"/>
    </location>
</feature>
<feature type="transmembrane region" description="Helical" evidence="7">
    <location>
        <begin position="42"/>
        <end position="62"/>
    </location>
</feature>
<keyword evidence="6 7" id="KW-0472">Membrane</keyword>
<dbReference type="SUPFAM" id="SSF161098">
    <property type="entry name" value="MetI-like"/>
    <property type="match status" value="1"/>
</dbReference>
<sequence>MPNNQKTLFKFAKQKTTIDSYVVHQSETKLFWRRFFLKKQNIASFIIFSLVILGSIFALFFIKNSPINSIDSNSIYVNNLPALNTTIFRNFERGSELDFIREIARLEKIRAFNQNESPIFQIFYDSAYDSGGDLTINTDIVVLAYNPFDLIKAINLNSTHKISLLPTILGTNQNGVDLYARLNVSLLITIVTILFAIAINLFIGFSLAAIYALNSNKWYANLIDKVASIINAIPEIIWIFILCVFLGTKWYGILIAFALISWISYYEIAKNEILALRNSEFILAAKVIGLNQFQIIYGHLFKKLLPSLIILITDRLAINVLIVSSLAFLNFITNENDLNIGIVLKEAISLSKSNPLYISLIVIYLIFFCVSLKLFNISLSTTLNPKVSI</sequence>
<dbReference type="InterPro" id="IPR000515">
    <property type="entry name" value="MetI-like"/>
</dbReference>
<feature type="transmembrane region" description="Helical" evidence="7">
    <location>
        <begin position="253"/>
        <end position="269"/>
    </location>
</feature>
<proteinExistence type="inferred from homology"/>
<evidence type="ECO:0000256" key="3">
    <source>
        <dbReference type="ARBA" id="ARBA00022475"/>
    </source>
</evidence>
<feature type="transmembrane region" description="Helical" evidence="7">
    <location>
        <begin position="186"/>
        <end position="214"/>
    </location>
</feature>
<keyword evidence="4 7" id="KW-0812">Transmembrane</keyword>
<dbReference type="PROSITE" id="PS50928">
    <property type="entry name" value="ABC_TM1"/>
    <property type="match status" value="1"/>
</dbReference>
<evidence type="ECO:0000256" key="7">
    <source>
        <dbReference type="RuleBase" id="RU363032"/>
    </source>
</evidence>
<dbReference type="Gene3D" id="1.10.3720.10">
    <property type="entry name" value="MetI-like"/>
    <property type="match status" value="1"/>
</dbReference>
<keyword evidence="5 7" id="KW-1133">Transmembrane helix</keyword>
<evidence type="ECO:0000313" key="9">
    <source>
        <dbReference type="EMBL" id="WPB53665.1"/>
    </source>
</evidence>
<dbReference type="PANTHER" id="PTHR43386:SF1">
    <property type="entry name" value="D,D-DIPEPTIDE TRANSPORT SYSTEM PERMEASE PROTEIN DDPC-RELATED"/>
    <property type="match status" value="1"/>
</dbReference>
<evidence type="ECO:0000256" key="6">
    <source>
        <dbReference type="ARBA" id="ARBA00023136"/>
    </source>
</evidence>
<comment type="subcellular location">
    <subcellularLocation>
        <location evidence="1 7">Cell membrane</location>
        <topology evidence="1 7">Multi-pass membrane protein</topology>
    </subcellularLocation>
</comment>
<dbReference type="Pfam" id="PF00528">
    <property type="entry name" value="BPD_transp_1"/>
    <property type="match status" value="1"/>
</dbReference>
<protein>
    <submittedName>
        <fullName evidence="9">ABC transporter permease subunit</fullName>
    </submittedName>
</protein>
<comment type="similarity">
    <text evidence="7">Belongs to the binding-protein-dependent transport system permease family.</text>
</comment>
<evidence type="ECO:0000256" key="1">
    <source>
        <dbReference type="ARBA" id="ARBA00004651"/>
    </source>
</evidence>
<evidence type="ECO:0000256" key="5">
    <source>
        <dbReference type="ARBA" id="ARBA00022989"/>
    </source>
</evidence>
<evidence type="ECO:0000256" key="4">
    <source>
        <dbReference type="ARBA" id="ARBA00022692"/>
    </source>
</evidence>
<dbReference type="RefSeq" id="WP_140031620.1">
    <property type="nucleotide sequence ID" value="NZ_CP137845.1"/>
</dbReference>
<name>A0ABZ0PAI9_9BACT</name>
<gene>
    <name evidence="9" type="ORF">R9B83_01565</name>
</gene>
<dbReference type="InterPro" id="IPR050366">
    <property type="entry name" value="BP-dependent_transpt_permease"/>
</dbReference>
<accession>A0ABZ0PAI9</accession>
<evidence type="ECO:0000313" key="10">
    <source>
        <dbReference type="Proteomes" id="UP001303601"/>
    </source>
</evidence>
<feature type="domain" description="ABC transmembrane type-1" evidence="8">
    <location>
        <begin position="182"/>
        <end position="378"/>
    </location>
</feature>